<keyword evidence="7" id="KW-1185">Reference proteome</keyword>
<feature type="domain" description="7TM-DISM receptor extracellular" evidence="5">
    <location>
        <begin position="47"/>
        <end position="178"/>
    </location>
</feature>
<keyword evidence="2" id="KW-0812">Transmembrane</keyword>
<evidence type="ECO:0000256" key="1">
    <source>
        <dbReference type="SAM" id="Coils"/>
    </source>
</evidence>
<name>A0A1H5WQE5_9BACT</name>
<dbReference type="Pfam" id="PF07695">
    <property type="entry name" value="7TMR-DISM_7TM"/>
    <property type="match status" value="1"/>
</dbReference>
<feature type="coiled-coil region" evidence="1">
    <location>
        <begin position="409"/>
        <end position="464"/>
    </location>
</feature>
<evidence type="ECO:0000259" key="5">
    <source>
        <dbReference type="Pfam" id="PF07696"/>
    </source>
</evidence>
<evidence type="ECO:0000256" key="2">
    <source>
        <dbReference type="SAM" id="Phobius"/>
    </source>
</evidence>
<feature type="transmembrane region" description="Helical" evidence="2">
    <location>
        <begin position="192"/>
        <end position="212"/>
    </location>
</feature>
<keyword evidence="3" id="KW-0732">Signal</keyword>
<protein>
    <submittedName>
        <fullName evidence="6">7TMR-DISM extracellular 2</fullName>
    </submittedName>
</protein>
<sequence length="630" mass="73066">MSILTTKGIFSVALIFLIQNAAAQGISGEFTFAINDQLEERIYAIDQLEFYEDPSNSLKIEEVLLPDFQQKFKVNPDFSKNKFETDRTYWVKVSILKQPQSEKNWILEFYDQTIDEIEAYIPGADGVKKVDLGDQNPFDHRLFAHKNFEIPVSNSSEGVDNYYFKIRSSQKADIRIAFRSVNRFVFYALNEYFLYGIFYGMILIIALYNLLIYSAIREVKYLYYVFYLLSVAGFAMALDGIGFQYLWPENPSWNSYATGVFAFFIITFAILFSVKFLNLKHRHRIFYRILIGFLAVKSLLFLVGLWFFPSLLEIQVYDVVPFSLILIASIQVLIKGYKVARLFVAAYSILFIGLMLKVMVQTAVIPHGTVLYYSLHIAFLIEMLLLTLALGDRVKILKETKDQALRRSLRQSEANAKLKDKINRELEEKVAERTKELESKNRLLEEYNKKILEKDEEIKRINSLLDKDIWKLKSQVKESMQARITNKRMNFGEFKVIFPDTSACLRYLDEVKWGRGYVCKSCGHRRESKAPKLFSRRCGRCGHTESPTAGTIFHGIRIPLEKAFFIAYLVISEQENLTLEQLSALLELRVNAISSFRMKVRQILESTGKTSHTWDDLLMEKQPAEALDFL</sequence>
<dbReference type="RefSeq" id="WP_103924872.1">
    <property type="nucleotide sequence ID" value="NZ_FNVR01000010.1"/>
</dbReference>
<gene>
    <name evidence="6" type="ORF">SAMN03080598_02212</name>
</gene>
<feature type="domain" description="7TM-DISM receptor extracellular" evidence="4">
    <location>
        <begin position="191"/>
        <end position="393"/>
    </location>
</feature>
<feature type="transmembrane region" description="Helical" evidence="2">
    <location>
        <begin position="253"/>
        <end position="274"/>
    </location>
</feature>
<dbReference type="Pfam" id="PF07696">
    <property type="entry name" value="7TMR-DISMED2"/>
    <property type="match status" value="1"/>
</dbReference>
<dbReference type="InterPro" id="IPR011622">
    <property type="entry name" value="7TMR_DISM_rcpt_extracell_dom2"/>
</dbReference>
<feature type="transmembrane region" description="Helical" evidence="2">
    <location>
        <begin position="286"/>
        <end position="308"/>
    </location>
</feature>
<dbReference type="Proteomes" id="UP000236736">
    <property type="component" value="Unassembled WGS sequence"/>
</dbReference>
<feature type="signal peptide" evidence="3">
    <location>
        <begin position="1"/>
        <end position="23"/>
    </location>
</feature>
<dbReference type="EMBL" id="FNVR01000010">
    <property type="protein sequence ID" value="SEG01513.1"/>
    <property type="molecule type" value="Genomic_DNA"/>
</dbReference>
<dbReference type="STRING" id="1120964.GCA_001313265_01877"/>
<feature type="chain" id="PRO_5009288559" evidence="3">
    <location>
        <begin position="24"/>
        <end position="630"/>
    </location>
</feature>
<keyword evidence="2" id="KW-0472">Membrane</keyword>
<keyword evidence="1" id="KW-0175">Coiled coil</keyword>
<evidence type="ECO:0000256" key="3">
    <source>
        <dbReference type="SAM" id="SignalP"/>
    </source>
</evidence>
<feature type="transmembrane region" description="Helical" evidence="2">
    <location>
        <begin position="341"/>
        <end position="364"/>
    </location>
</feature>
<organism evidence="6 7">
    <name type="scientific">Algoriphagus boritolerans DSM 17298 = JCM 18970</name>
    <dbReference type="NCBI Taxonomy" id="1120964"/>
    <lineage>
        <taxon>Bacteria</taxon>
        <taxon>Pseudomonadati</taxon>
        <taxon>Bacteroidota</taxon>
        <taxon>Cytophagia</taxon>
        <taxon>Cytophagales</taxon>
        <taxon>Cyclobacteriaceae</taxon>
        <taxon>Algoriphagus</taxon>
    </lineage>
</organism>
<evidence type="ECO:0000313" key="7">
    <source>
        <dbReference type="Proteomes" id="UP000236736"/>
    </source>
</evidence>
<feature type="transmembrane region" description="Helical" evidence="2">
    <location>
        <begin position="314"/>
        <end position="334"/>
    </location>
</feature>
<feature type="transmembrane region" description="Helical" evidence="2">
    <location>
        <begin position="370"/>
        <end position="391"/>
    </location>
</feature>
<evidence type="ECO:0000313" key="6">
    <source>
        <dbReference type="EMBL" id="SEG01513.1"/>
    </source>
</evidence>
<proteinExistence type="predicted"/>
<accession>A0A1H5WQE5</accession>
<evidence type="ECO:0000259" key="4">
    <source>
        <dbReference type="Pfam" id="PF07695"/>
    </source>
</evidence>
<feature type="transmembrane region" description="Helical" evidence="2">
    <location>
        <begin position="224"/>
        <end position="247"/>
    </location>
</feature>
<dbReference type="AlphaFoldDB" id="A0A1H5WQE5"/>
<keyword evidence="2" id="KW-1133">Transmembrane helix</keyword>
<dbReference type="InterPro" id="IPR011623">
    <property type="entry name" value="7TMR_DISM_rcpt_extracell_dom1"/>
</dbReference>
<reference evidence="7" key="1">
    <citation type="submission" date="2016-10" db="EMBL/GenBank/DDBJ databases">
        <authorList>
            <person name="Varghese N."/>
            <person name="Submissions S."/>
        </authorList>
    </citation>
    <scope>NUCLEOTIDE SEQUENCE [LARGE SCALE GENOMIC DNA]</scope>
    <source>
        <strain evidence="7">DSM 17298</strain>
    </source>
</reference>
<dbReference type="Gene3D" id="2.60.40.2380">
    <property type="match status" value="1"/>
</dbReference>
<dbReference type="OrthoDB" id="9783459at2"/>